<evidence type="ECO:0000313" key="4">
    <source>
        <dbReference type="EMBL" id="QOY29030.1"/>
    </source>
</evidence>
<dbReference type="Pfam" id="PF08659">
    <property type="entry name" value="KR"/>
    <property type="match status" value="1"/>
</dbReference>
<dbReference type="InterPro" id="IPR036291">
    <property type="entry name" value="NAD(P)-bd_dom_sf"/>
</dbReference>
<dbReference type="GO" id="GO:0004312">
    <property type="term" value="F:fatty acid synthase activity"/>
    <property type="evidence" value="ECO:0007669"/>
    <property type="project" value="TreeGrafter"/>
</dbReference>
<dbReference type="Gene3D" id="3.40.50.720">
    <property type="entry name" value="NAD(P)-binding Rossmann-like Domain"/>
    <property type="match status" value="1"/>
</dbReference>
<dbReference type="GO" id="GO:0031177">
    <property type="term" value="F:phosphopantetheine binding"/>
    <property type="evidence" value="ECO:0007669"/>
    <property type="project" value="InterPro"/>
</dbReference>
<dbReference type="InterPro" id="IPR036736">
    <property type="entry name" value="ACP-like_sf"/>
</dbReference>
<gene>
    <name evidence="4" type="primary">pksM_1</name>
    <name evidence="4" type="ORF">BACVE_004072</name>
</gene>
<dbReference type="GO" id="GO:0005737">
    <property type="term" value="C:cytoplasm"/>
    <property type="evidence" value="ECO:0007669"/>
    <property type="project" value="TreeGrafter"/>
</dbReference>
<dbReference type="SUPFAM" id="SSF47336">
    <property type="entry name" value="ACP-like"/>
    <property type="match status" value="1"/>
</dbReference>
<dbReference type="SMART" id="SM00823">
    <property type="entry name" value="PKS_PP"/>
    <property type="match status" value="1"/>
</dbReference>
<organism evidence="4 5">
    <name type="scientific">Bacillus velezensis</name>
    <dbReference type="NCBI Taxonomy" id="492670"/>
    <lineage>
        <taxon>Bacteria</taxon>
        <taxon>Bacillati</taxon>
        <taxon>Bacillota</taxon>
        <taxon>Bacilli</taxon>
        <taxon>Bacillales</taxon>
        <taxon>Bacillaceae</taxon>
        <taxon>Bacillus</taxon>
        <taxon>Bacillus amyloliquefaciens group</taxon>
    </lineage>
</organism>
<dbReference type="EMBL" id="CP063687">
    <property type="protein sequence ID" value="QOY29030.1"/>
    <property type="molecule type" value="Genomic_DNA"/>
</dbReference>
<dbReference type="GO" id="GO:0006633">
    <property type="term" value="P:fatty acid biosynthetic process"/>
    <property type="evidence" value="ECO:0007669"/>
    <property type="project" value="TreeGrafter"/>
</dbReference>
<dbReference type="InterPro" id="IPR050091">
    <property type="entry name" value="PKS_NRPS_Biosynth_Enz"/>
</dbReference>
<dbReference type="SMART" id="SM00822">
    <property type="entry name" value="PKS_KR"/>
    <property type="match status" value="1"/>
</dbReference>
<dbReference type="Pfam" id="PF00550">
    <property type="entry name" value="PP-binding"/>
    <property type="match status" value="1"/>
</dbReference>
<protein>
    <submittedName>
        <fullName evidence="4">Polyketide synthase PksM</fullName>
    </submittedName>
</protein>
<keyword evidence="1" id="KW-0596">Phosphopantetheine</keyword>
<feature type="domain" description="Carrier" evidence="3">
    <location>
        <begin position="539"/>
        <end position="616"/>
    </location>
</feature>
<dbReference type="GO" id="GO:0005886">
    <property type="term" value="C:plasma membrane"/>
    <property type="evidence" value="ECO:0007669"/>
    <property type="project" value="TreeGrafter"/>
</dbReference>
<dbReference type="CDD" id="cd08953">
    <property type="entry name" value="KR_2_SDR_x"/>
    <property type="match status" value="1"/>
</dbReference>
<dbReference type="InterPro" id="IPR009081">
    <property type="entry name" value="PP-bd_ACP"/>
</dbReference>
<evidence type="ECO:0000256" key="2">
    <source>
        <dbReference type="ARBA" id="ARBA00022553"/>
    </source>
</evidence>
<accession>A0A7W4LSE3</accession>
<dbReference type="GO" id="GO:0071770">
    <property type="term" value="P:DIM/DIP cell wall layer assembly"/>
    <property type="evidence" value="ECO:0007669"/>
    <property type="project" value="TreeGrafter"/>
</dbReference>
<dbReference type="InterPro" id="IPR013968">
    <property type="entry name" value="PKS_KR"/>
</dbReference>
<proteinExistence type="predicted"/>
<dbReference type="Gene3D" id="3.30.70.3290">
    <property type="match status" value="1"/>
</dbReference>
<evidence type="ECO:0000259" key="3">
    <source>
        <dbReference type="PROSITE" id="PS50075"/>
    </source>
</evidence>
<dbReference type="AlphaFoldDB" id="A0A7W4LSE3"/>
<keyword evidence="2" id="KW-0597">Phosphoprotein</keyword>
<dbReference type="Proteomes" id="UP000587477">
    <property type="component" value="Chromosome"/>
</dbReference>
<reference evidence="5" key="1">
    <citation type="submission" date="2020-10" db="EMBL/GenBank/DDBJ databases">
        <title>Complete genome sequence of Bacillus velezensis NST6.</title>
        <authorList>
            <person name="Choi J."/>
        </authorList>
    </citation>
    <scope>NUCLEOTIDE SEQUENCE [LARGE SCALE GENOMIC DNA]</scope>
    <source>
        <strain evidence="5">NST6</strain>
    </source>
</reference>
<evidence type="ECO:0000256" key="1">
    <source>
        <dbReference type="ARBA" id="ARBA00022450"/>
    </source>
</evidence>
<dbReference type="InterPro" id="IPR020806">
    <property type="entry name" value="PKS_PP-bd"/>
</dbReference>
<sequence length="675" mass="75929">MDIDWAKLYGDRPPARISLPAYPFAKERFWHQQPVQSKAAPVNAPADENDPAEQFEVMTFREVLKEQALPAAGEKQVKTVISFLSDQKKQQEAVSVVKSYDSDIDVIFIAQGDRHEALSAGRCQVVREDPQSYVNAFADIQKEYGEASAILYLWALEDKSCIEDYSCIVHILKAMAETGLQPERLLLAGEYASGLERCYLESWIGFERSLGIVLPKTSVTGHFRKAGAAITDWMRTIWDELKAETDHTVFLEEGKRYVYHTEPTGLTKENSRIRTGGTYLITGGLGGLGYLFARHLARNYQANVILTGRSPINEEKKEKMKDLENLGAGVLYAEADVCDPIGMGDCIKRAKERFGAIHGVIHAAGIESRTSVFENEIGNFRSTLEPKINGSLLLDEWLKNETPDFICYFSSTSAVLGDFGCCDYAVANRFQMAYARYKNEQSESGNAFVINWPLWKNGGMAVGGEETTGMYLKSSGQRLLETDEGIELFERIISQDNTQCLVIAGERSRAERFLGIRRDDSLKTDALLETVSRRIPEESAEKRLEADLKELIHSLLKISKDKLVLHKNWAEFGFDSIYLAKFAALLSSHYGIEVTPALFYSYATLGDVISYYLTEHKETIETFYRTEETETEAAAPDNKEYTDQEIIAMMKQVSEGTLDFKRVQDIIEGSKTYES</sequence>
<name>A0A7W4LSE3_BACVE</name>
<dbReference type="Gene3D" id="1.10.1200.10">
    <property type="entry name" value="ACP-like"/>
    <property type="match status" value="1"/>
</dbReference>
<dbReference type="PANTHER" id="PTHR43775:SF37">
    <property type="entry name" value="SI:DKEY-61P9.11"/>
    <property type="match status" value="1"/>
</dbReference>
<dbReference type="InterPro" id="IPR057326">
    <property type="entry name" value="KR_dom"/>
</dbReference>
<dbReference type="PANTHER" id="PTHR43775">
    <property type="entry name" value="FATTY ACID SYNTHASE"/>
    <property type="match status" value="1"/>
</dbReference>
<dbReference type="SUPFAM" id="SSF51735">
    <property type="entry name" value="NAD(P)-binding Rossmann-fold domains"/>
    <property type="match status" value="1"/>
</dbReference>
<dbReference type="PROSITE" id="PS50075">
    <property type="entry name" value="CARRIER"/>
    <property type="match status" value="1"/>
</dbReference>
<evidence type="ECO:0000313" key="5">
    <source>
        <dbReference type="Proteomes" id="UP000587477"/>
    </source>
</evidence>